<feature type="transmembrane region" description="Helical" evidence="1">
    <location>
        <begin position="64"/>
        <end position="82"/>
    </location>
</feature>
<feature type="transmembrane region" description="Helical" evidence="1">
    <location>
        <begin position="522"/>
        <end position="542"/>
    </location>
</feature>
<keyword evidence="3" id="KW-1185">Reference proteome</keyword>
<feature type="transmembrane region" description="Helical" evidence="1">
    <location>
        <begin position="435"/>
        <end position="455"/>
    </location>
</feature>
<name>A0ABW6W8I4_9ACTN</name>
<evidence type="ECO:0000256" key="1">
    <source>
        <dbReference type="SAM" id="Phobius"/>
    </source>
</evidence>
<evidence type="ECO:0008006" key="4">
    <source>
        <dbReference type="Google" id="ProtNLM"/>
    </source>
</evidence>
<protein>
    <recommendedName>
        <fullName evidence="4">Mannosyltransferase</fullName>
    </recommendedName>
</protein>
<comment type="caution">
    <text evidence="2">The sequence shown here is derived from an EMBL/GenBank/DDBJ whole genome shotgun (WGS) entry which is preliminary data.</text>
</comment>
<feature type="transmembrane region" description="Helical" evidence="1">
    <location>
        <begin position="185"/>
        <end position="207"/>
    </location>
</feature>
<feature type="transmembrane region" description="Helical" evidence="1">
    <location>
        <begin position="487"/>
        <end position="510"/>
    </location>
</feature>
<keyword evidence="1" id="KW-0812">Transmembrane</keyword>
<feature type="transmembrane region" description="Helical" evidence="1">
    <location>
        <begin position="94"/>
        <end position="113"/>
    </location>
</feature>
<feature type="transmembrane region" description="Helical" evidence="1">
    <location>
        <begin position="294"/>
        <end position="311"/>
    </location>
</feature>
<keyword evidence="1" id="KW-1133">Transmembrane helix</keyword>
<dbReference type="Proteomes" id="UP001602245">
    <property type="component" value="Unassembled WGS sequence"/>
</dbReference>
<evidence type="ECO:0000313" key="2">
    <source>
        <dbReference type="EMBL" id="MFF5289428.1"/>
    </source>
</evidence>
<accession>A0ABW6W8I4</accession>
<feature type="transmembrane region" description="Helical" evidence="1">
    <location>
        <begin position="244"/>
        <end position="264"/>
    </location>
</feature>
<feature type="transmembrane region" description="Helical" evidence="1">
    <location>
        <begin position="323"/>
        <end position="341"/>
    </location>
</feature>
<feature type="transmembrane region" description="Helical" evidence="1">
    <location>
        <begin position="271"/>
        <end position="288"/>
    </location>
</feature>
<keyword evidence="1" id="KW-0472">Membrane</keyword>
<feature type="transmembrane region" description="Helical" evidence="1">
    <location>
        <begin position="404"/>
        <end position="423"/>
    </location>
</feature>
<sequence length="715" mass="75262">MPLPHALVATLVVLVTQVLPGALAWRAVRPRHGWLLEDLAMGFAVGSIFAIGAQVVAGLTAQRWIAFSPVAVAVVLVLVPGTRNRLRTARTRPLPWWWASSVALISLVTLPQLRSYFHAVPLSWQSGSRVVDVDAYLHLALAGQLAHRGPTTFPWVQSESLAYHWFSHAWVAQVSVASGVPLDEVLFRFMAVLMPIVVVFAIATAAVRLTGRAWTGPVAGLLAFAGGDLNLLGRVSIGSPVAPLSPSLGLAIPMVVAAAVVLALRWNKSMSGAGGLLLLVVLCLGASGTKGSTLPLLVAGLGLALAAMLVFNRSRVMSVAGDLAVVAGCLIFALIVVYHGSGAGLHFSPSDAADQTPVAGWLGAPDTTFRIALVLAIAAAGVLARGAAGFVLPFARTGRLSPTSWLLIGGGVAGAVAVAAFGHPGRSQWYFARTAIPLLVLGSAMGLAAMVSVLGPRRFARALIVSVPAGVALVWLGPAVVGPLRSGGWTVAESMIAIGLVVLAAAGAVWTSGRVNRLRLAGAAMVLTVLAGGVLSSVWGILFPPGQTPISQITQSTSSAKPLPAVPVTRHLATSRGQIDAARWIRDHSDVHDLVMTNRHCTTPMEPVHCDSRRWTVAAFTERQVLVEGWTATPMSAKLGPKGRDSITINYWKPDLLRLNDGFIANPTESAAQELRRLGVRWIFVDHTRPYAPTLEPYATLRHQTPGVDVYEFTG</sequence>
<feature type="transmembrane region" description="Helical" evidence="1">
    <location>
        <begin position="462"/>
        <end position="481"/>
    </location>
</feature>
<organism evidence="2 3">
    <name type="scientific">Paractinoplanes globisporus</name>
    <dbReference type="NCBI Taxonomy" id="113565"/>
    <lineage>
        <taxon>Bacteria</taxon>
        <taxon>Bacillati</taxon>
        <taxon>Actinomycetota</taxon>
        <taxon>Actinomycetes</taxon>
        <taxon>Micromonosporales</taxon>
        <taxon>Micromonosporaceae</taxon>
        <taxon>Paractinoplanes</taxon>
    </lineage>
</organism>
<proteinExistence type="predicted"/>
<gene>
    <name evidence="2" type="ORF">ACFY35_08325</name>
</gene>
<feature type="transmembrane region" description="Helical" evidence="1">
    <location>
        <begin position="39"/>
        <end position="58"/>
    </location>
</feature>
<reference evidence="2 3" key="1">
    <citation type="submission" date="2024-10" db="EMBL/GenBank/DDBJ databases">
        <title>The Natural Products Discovery Center: Release of the First 8490 Sequenced Strains for Exploring Actinobacteria Biosynthetic Diversity.</title>
        <authorList>
            <person name="Kalkreuter E."/>
            <person name="Kautsar S.A."/>
            <person name="Yang D."/>
            <person name="Bader C.D."/>
            <person name="Teijaro C.N."/>
            <person name="Fluegel L."/>
            <person name="Davis C.M."/>
            <person name="Simpson J.R."/>
            <person name="Lauterbach L."/>
            <person name="Steele A.D."/>
            <person name="Gui C."/>
            <person name="Meng S."/>
            <person name="Li G."/>
            <person name="Viehrig K."/>
            <person name="Ye F."/>
            <person name="Su P."/>
            <person name="Kiefer A.F."/>
            <person name="Nichols A."/>
            <person name="Cepeda A.J."/>
            <person name="Yan W."/>
            <person name="Fan B."/>
            <person name="Jiang Y."/>
            <person name="Adhikari A."/>
            <person name="Zheng C.-J."/>
            <person name="Schuster L."/>
            <person name="Cowan T.M."/>
            <person name="Smanski M.J."/>
            <person name="Chevrette M.G."/>
            <person name="De Carvalho L.P.S."/>
            <person name="Shen B."/>
        </authorList>
    </citation>
    <scope>NUCLEOTIDE SEQUENCE [LARGE SCALE GENOMIC DNA]</scope>
    <source>
        <strain evidence="2 3">NPDC000087</strain>
    </source>
</reference>
<dbReference type="RefSeq" id="WP_157295284.1">
    <property type="nucleotide sequence ID" value="NZ_JBIAZU010000001.1"/>
</dbReference>
<feature type="transmembrane region" description="Helical" evidence="1">
    <location>
        <begin position="6"/>
        <end position="27"/>
    </location>
</feature>
<evidence type="ECO:0000313" key="3">
    <source>
        <dbReference type="Proteomes" id="UP001602245"/>
    </source>
</evidence>
<dbReference type="EMBL" id="JBIAZU010000001">
    <property type="protein sequence ID" value="MFF5289428.1"/>
    <property type="molecule type" value="Genomic_DNA"/>
</dbReference>
<feature type="transmembrane region" description="Helical" evidence="1">
    <location>
        <begin position="214"/>
        <end position="232"/>
    </location>
</feature>
<feature type="transmembrane region" description="Helical" evidence="1">
    <location>
        <begin position="371"/>
        <end position="392"/>
    </location>
</feature>